<name>A0A562NY42_9RHOB</name>
<evidence type="ECO:0000256" key="4">
    <source>
        <dbReference type="ARBA" id="ARBA00022741"/>
    </source>
</evidence>
<sequence>MTVFAVVGPSGAGKDTLLAGALAARPDIRMLRRTITRPSDAGGEDFDGVTEAEFARRKDAGEFALSWQAHGLHYGIPHAASDGVTIFNCSRRMLADAARVFPDLRVINVTASPEVLAQRLAARGREDAADIASRLAREAPLPANLPIATVVNDGAIADGVAAFLHALDHAGERPAIHSV</sequence>
<keyword evidence="4 6" id="KW-0547">Nucleotide-binding</keyword>
<feature type="binding site" evidence="6">
    <location>
        <begin position="8"/>
        <end position="15"/>
    </location>
    <ligand>
        <name>ATP</name>
        <dbReference type="ChEBI" id="CHEBI:30616"/>
    </ligand>
</feature>
<reference evidence="8 9" key="1">
    <citation type="journal article" date="2015" name="Stand. Genomic Sci.">
        <title>Genomic Encyclopedia of Bacterial and Archaeal Type Strains, Phase III: the genomes of soil and plant-associated and newly described type strains.</title>
        <authorList>
            <person name="Whitman W.B."/>
            <person name="Woyke T."/>
            <person name="Klenk H.P."/>
            <person name="Zhou Y."/>
            <person name="Lilburn T.G."/>
            <person name="Beck B.J."/>
            <person name="De Vos P."/>
            <person name="Vandamme P."/>
            <person name="Eisen J.A."/>
            <person name="Garrity G."/>
            <person name="Hugenholtz P."/>
            <person name="Kyrpides N.C."/>
        </authorList>
    </citation>
    <scope>NUCLEOTIDE SEQUENCE [LARGE SCALE GENOMIC DNA]</scope>
    <source>
        <strain evidence="8 9">CGMCC 1.5364</strain>
    </source>
</reference>
<evidence type="ECO:0000256" key="6">
    <source>
        <dbReference type="HAMAP-Rule" id="MF_00836"/>
    </source>
</evidence>
<evidence type="ECO:0000313" key="9">
    <source>
        <dbReference type="Proteomes" id="UP000316225"/>
    </source>
</evidence>
<gene>
    <name evidence="6" type="primary">phnN</name>
    <name evidence="8" type="ORF">IQ24_00944</name>
</gene>
<dbReference type="GO" id="GO:0005524">
    <property type="term" value="F:ATP binding"/>
    <property type="evidence" value="ECO:0007669"/>
    <property type="project" value="UniProtKB-KW"/>
</dbReference>
<evidence type="ECO:0000259" key="7">
    <source>
        <dbReference type="SMART" id="SM00072"/>
    </source>
</evidence>
<keyword evidence="5 6" id="KW-0067">ATP-binding</keyword>
<dbReference type="GO" id="GO:0019634">
    <property type="term" value="P:organic phosphonate metabolic process"/>
    <property type="evidence" value="ECO:0007669"/>
    <property type="project" value="UniProtKB-UniRule"/>
</dbReference>
<dbReference type="Gene3D" id="3.40.50.300">
    <property type="entry name" value="P-loop containing nucleotide triphosphate hydrolases"/>
    <property type="match status" value="1"/>
</dbReference>
<dbReference type="InterPro" id="IPR012699">
    <property type="entry name" value="PhnN"/>
</dbReference>
<dbReference type="EMBL" id="VLKU01000002">
    <property type="protein sequence ID" value="TWI37152.1"/>
    <property type="molecule type" value="Genomic_DNA"/>
</dbReference>
<dbReference type="UniPathway" id="UPA00087">
    <property type="reaction ID" value="UER00175"/>
</dbReference>
<dbReference type="RefSeq" id="WP_145396643.1">
    <property type="nucleotide sequence ID" value="NZ_VLKU01000002.1"/>
</dbReference>
<dbReference type="SUPFAM" id="SSF52540">
    <property type="entry name" value="P-loop containing nucleoside triphosphate hydrolases"/>
    <property type="match status" value="1"/>
</dbReference>
<accession>A0A562NY42</accession>
<evidence type="ECO:0000256" key="5">
    <source>
        <dbReference type="ARBA" id="ARBA00022840"/>
    </source>
</evidence>
<evidence type="ECO:0000256" key="3">
    <source>
        <dbReference type="ARBA" id="ARBA00022679"/>
    </source>
</evidence>
<dbReference type="InterPro" id="IPR027417">
    <property type="entry name" value="P-loop_NTPase"/>
</dbReference>
<comment type="function">
    <text evidence="6">Catalyzes the phosphorylation of ribose 1,5-bisphosphate to 5-phospho-D-ribosyl alpha-1-diphosphate (PRPP).</text>
</comment>
<comment type="caution">
    <text evidence="8">The sequence shown here is derived from an EMBL/GenBank/DDBJ whole genome shotgun (WGS) entry which is preliminary data.</text>
</comment>
<comment type="similarity">
    <text evidence="6">Belongs to the ribose 1,5-bisphosphokinase family.</text>
</comment>
<dbReference type="NCBIfam" id="TIGR02322">
    <property type="entry name" value="phosphon_PhnN"/>
    <property type="match status" value="1"/>
</dbReference>
<organism evidence="8 9">
    <name type="scientific">Paracoccus sulfuroxidans</name>
    <dbReference type="NCBI Taxonomy" id="384678"/>
    <lineage>
        <taxon>Bacteria</taxon>
        <taxon>Pseudomonadati</taxon>
        <taxon>Pseudomonadota</taxon>
        <taxon>Alphaproteobacteria</taxon>
        <taxon>Rhodobacterales</taxon>
        <taxon>Paracoccaceae</taxon>
        <taxon>Paracoccus</taxon>
    </lineage>
</organism>
<dbReference type="GO" id="GO:0033863">
    <property type="term" value="F:ribose 1,5-bisphosphate phosphokinase activity"/>
    <property type="evidence" value="ECO:0007669"/>
    <property type="project" value="UniProtKB-UniRule"/>
</dbReference>
<dbReference type="Proteomes" id="UP000316225">
    <property type="component" value="Unassembled WGS sequence"/>
</dbReference>
<dbReference type="SMART" id="SM00072">
    <property type="entry name" value="GuKc"/>
    <property type="match status" value="1"/>
</dbReference>
<evidence type="ECO:0000256" key="1">
    <source>
        <dbReference type="ARBA" id="ARBA00000373"/>
    </source>
</evidence>
<keyword evidence="3 6" id="KW-0808">Transferase</keyword>
<dbReference type="InterPro" id="IPR008145">
    <property type="entry name" value="GK/Ca_channel_bsu"/>
</dbReference>
<dbReference type="AlphaFoldDB" id="A0A562NY42"/>
<comment type="pathway">
    <text evidence="2 6">Metabolic intermediate biosynthesis; 5-phospho-alpha-D-ribose 1-diphosphate biosynthesis; 5-phospho-alpha-D-ribose 1-diphosphate from D-ribose 5-phosphate (route II): step 3/3.</text>
</comment>
<evidence type="ECO:0000256" key="2">
    <source>
        <dbReference type="ARBA" id="ARBA00005069"/>
    </source>
</evidence>
<comment type="catalytic activity">
    <reaction evidence="1 6">
        <text>alpha-D-ribose 1,5-bisphosphate + ATP = 5-phospho-alpha-D-ribose 1-diphosphate + ADP</text>
        <dbReference type="Rhea" id="RHEA:20109"/>
        <dbReference type="ChEBI" id="CHEBI:30616"/>
        <dbReference type="ChEBI" id="CHEBI:58017"/>
        <dbReference type="ChEBI" id="CHEBI:68688"/>
        <dbReference type="ChEBI" id="CHEBI:456216"/>
        <dbReference type="EC" id="2.7.4.23"/>
    </reaction>
</comment>
<dbReference type="GO" id="GO:0006015">
    <property type="term" value="P:5-phosphoribose 1-diphosphate biosynthetic process"/>
    <property type="evidence" value="ECO:0007669"/>
    <property type="project" value="UniProtKB-UniRule"/>
</dbReference>
<evidence type="ECO:0000313" key="8">
    <source>
        <dbReference type="EMBL" id="TWI37152.1"/>
    </source>
</evidence>
<dbReference type="EC" id="2.7.4.23" evidence="6"/>
<keyword evidence="8" id="KW-0418">Kinase</keyword>
<keyword evidence="9" id="KW-1185">Reference proteome</keyword>
<proteinExistence type="inferred from homology"/>
<feature type="domain" description="Guanylate kinase/L-type calcium channel beta subunit" evidence="7">
    <location>
        <begin position="1"/>
        <end position="171"/>
    </location>
</feature>
<dbReference type="OrthoDB" id="341217at2"/>
<dbReference type="HAMAP" id="MF_00836">
    <property type="entry name" value="PhnN"/>
    <property type="match status" value="1"/>
</dbReference>
<protein>
    <recommendedName>
        <fullName evidence="6">Ribose 1,5-bisphosphate phosphokinase PhnN</fullName>
        <ecNumber evidence="6">2.7.4.23</ecNumber>
    </recommendedName>
    <alternativeName>
        <fullName evidence="6">Ribose 1,5-bisphosphokinase</fullName>
    </alternativeName>
</protein>